<proteinExistence type="predicted"/>
<sequence>MAGLNESKRQFDITRQDYEPYQNLGRAAIPELGDLVGVNGGDAQQAIIDQLKAGPLYTSLTGAGEESILANASATGGLRGGNTQDALARFRGDTLNSVIANQLAQYSGLVGIGSGATDAVSNFGAAAVNAQNQLRNQGAGAKAQAVLAKAGINAQNWSNAGGFLDSAISSVLPTSGVGGFLKKLF</sequence>
<dbReference type="eggNOG" id="ENOG5032C3A">
    <property type="taxonomic scope" value="Bacteria"/>
</dbReference>
<evidence type="ECO:0000313" key="1">
    <source>
        <dbReference type="EMBL" id="ABD27430.1"/>
    </source>
</evidence>
<keyword evidence="2" id="KW-1185">Reference proteome</keyword>
<dbReference type="Proteomes" id="UP000009134">
    <property type="component" value="Chromosome"/>
</dbReference>
<dbReference type="RefSeq" id="WP_011446634.1">
    <property type="nucleotide sequence ID" value="NC_007794.1"/>
</dbReference>
<evidence type="ECO:0000313" key="2">
    <source>
        <dbReference type="Proteomes" id="UP000009134"/>
    </source>
</evidence>
<name>Q2G3Z3_NOVAD</name>
<dbReference type="InterPro" id="IPR057916">
    <property type="entry name" value="P22_gp7"/>
</dbReference>
<reference evidence="2" key="1">
    <citation type="submission" date="2006-01" db="EMBL/GenBank/DDBJ databases">
        <title>Complete sequence of Novosphingobium aromaticivorans DSM 12444.</title>
        <authorList>
            <consortium name="US DOE Joint Genome Institute"/>
            <person name="Copeland A."/>
            <person name="Lucas S."/>
            <person name="Lapidus A."/>
            <person name="Barry K."/>
            <person name="Detter J.C."/>
            <person name="Glavina T."/>
            <person name="Hammon N."/>
            <person name="Israni S."/>
            <person name="Pitluck S."/>
            <person name="Chain P."/>
            <person name="Malfatti S."/>
            <person name="Shin M."/>
            <person name="Vergez L."/>
            <person name="Schmutz J."/>
            <person name="Larimer F."/>
            <person name="Land M."/>
            <person name="Kyrpides N."/>
            <person name="Ivanova N."/>
            <person name="Fredrickson J."/>
            <person name="Balkwill D."/>
            <person name="Romine M.F."/>
            <person name="Richardson P."/>
        </authorList>
    </citation>
    <scope>NUCLEOTIDE SEQUENCE [LARGE SCALE GENOMIC DNA]</scope>
    <source>
        <strain evidence="2">ATCC 700278 / DSM 12444 / CCUG 56034 / CIP 105152 / NBRC 16084 / F199</strain>
    </source>
</reference>
<dbReference type="HOGENOM" id="CLU_1459901_0_0_5"/>
<dbReference type="Pfam" id="PF25688">
    <property type="entry name" value="P22_gp7"/>
    <property type="match status" value="1"/>
</dbReference>
<dbReference type="STRING" id="279238.Saro_2995"/>
<protein>
    <recommendedName>
        <fullName evidence="3">DNA transfer protein</fullName>
    </recommendedName>
</protein>
<dbReference type="EMBL" id="CP000248">
    <property type="protein sequence ID" value="ABD27430.1"/>
    <property type="molecule type" value="Genomic_DNA"/>
</dbReference>
<dbReference type="KEGG" id="nar:Saro_2995"/>
<dbReference type="AlphaFoldDB" id="Q2G3Z3"/>
<accession>Q2G3Z3</accession>
<organism evidence="1 2">
    <name type="scientific">Novosphingobium aromaticivorans (strain ATCC 700278 / DSM 12444 / CCUG 56034 / CIP 105152 / NBRC 16084 / F199)</name>
    <dbReference type="NCBI Taxonomy" id="279238"/>
    <lineage>
        <taxon>Bacteria</taxon>
        <taxon>Pseudomonadati</taxon>
        <taxon>Pseudomonadota</taxon>
        <taxon>Alphaproteobacteria</taxon>
        <taxon>Sphingomonadales</taxon>
        <taxon>Sphingomonadaceae</taxon>
        <taxon>Novosphingobium</taxon>
    </lineage>
</organism>
<gene>
    <name evidence="1" type="ordered locus">Saro_2995</name>
</gene>
<evidence type="ECO:0008006" key="3">
    <source>
        <dbReference type="Google" id="ProtNLM"/>
    </source>
</evidence>